<sequence length="65" mass="7568">TGDASTGGLLRDQYGDWILGFNHYLRRCTTFETDNLEVVRALQDNPMVDSRIIVLRRIQRIMRAE</sequence>
<feature type="non-terminal residue" evidence="1">
    <location>
        <position position="1"/>
    </location>
</feature>
<dbReference type="EMBL" id="JABEZZ010000011">
    <property type="protein sequence ID" value="MBA0599326.1"/>
    <property type="molecule type" value="Genomic_DNA"/>
</dbReference>
<gene>
    <name evidence="1" type="ORF">Gorai_005550</name>
</gene>
<dbReference type="Proteomes" id="UP000593578">
    <property type="component" value="Unassembled WGS sequence"/>
</dbReference>
<protein>
    <recommendedName>
        <fullName evidence="3">RNase H type-1 domain-containing protein</fullName>
    </recommendedName>
</protein>
<proteinExistence type="predicted"/>
<evidence type="ECO:0000313" key="2">
    <source>
        <dbReference type="Proteomes" id="UP000593578"/>
    </source>
</evidence>
<evidence type="ECO:0008006" key="3">
    <source>
        <dbReference type="Google" id="ProtNLM"/>
    </source>
</evidence>
<comment type="caution">
    <text evidence="1">The sequence shown here is derived from an EMBL/GenBank/DDBJ whole genome shotgun (WGS) entry which is preliminary data.</text>
</comment>
<evidence type="ECO:0000313" key="1">
    <source>
        <dbReference type="EMBL" id="MBA0599326.1"/>
    </source>
</evidence>
<reference evidence="1 2" key="1">
    <citation type="journal article" date="2019" name="Genome Biol. Evol.">
        <title>Insights into the evolution of the New World diploid cottons (Gossypium, subgenus Houzingenia) based on genome sequencing.</title>
        <authorList>
            <person name="Grover C.E."/>
            <person name="Arick M.A. 2nd"/>
            <person name="Thrash A."/>
            <person name="Conover J.L."/>
            <person name="Sanders W.S."/>
            <person name="Peterson D.G."/>
            <person name="Frelichowski J.E."/>
            <person name="Scheffler J.A."/>
            <person name="Scheffler B.E."/>
            <person name="Wendel J.F."/>
        </authorList>
    </citation>
    <scope>NUCLEOTIDE SEQUENCE [LARGE SCALE GENOMIC DNA]</scope>
    <source>
        <strain evidence="1">8</strain>
        <tissue evidence="1">Leaf</tissue>
    </source>
</reference>
<name>A0A7J8QDK1_GOSRA</name>
<organism evidence="1 2">
    <name type="scientific">Gossypium raimondii</name>
    <name type="common">Peruvian cotton</name>
    <name type="synonym">Gossypium klotzschianum subsp. raimondii</name>
    <dbReference type="NCBI Taxonomy" id="29730"/>
    <lineage>
        <taxon>Eukaryota</taxon>
        <taxon>Viridiplantae</taxon>
        <taxon>Streptophyta</taxon>
        <taxon>Embryophyta</taxon>
        <taxon>Tracheophyta</taxon>
        <taxon>Spermatophyta</taxon>
        <taxon>Magnoliopsida</taxon>
        <taxon>eudicotyledons</taxon>
        <taxon>Gunneridae</taxon>
        <taxon>Pentapetalae</taxon>
        <taxon>rosids</taxon>
        <taxon>malvids</taxon>
        <taxon>Malvales</taxon>
        <taxon>Malvaceae</taxon>
        <taxon>Malvoideae</taxon>
        <taxon>Gossypium</taxon>
    </lineage>
</organism>
<accession>A0A7J8QDK1</accession>
<dbReference type="AlphaFoldDB" id="A0A7J8QDK1"/>
<feature type="non-terminal residue" evidence="1">
    <location>
        <position position="65"/>
    </location>
</feature>